<dbReference type="EMBL" id="QGHA01000007">
    <property type="protein sequence ID" value="PWK75961.1"/>
    <property type="molecule type" value="Genomic_DNA"/>
</dbReference>
<dbReference type="InterPro" id="IPR020018">
    <property type="entry name" value="Motility-assoc_lipoprot_GldH"/>
</dbReference>
<evidence type="ECO:0000313" key="3">
    <source>
        <dbReference type="Proteomes" id="UP000245678"/>
    </source>
</evidence>
<keyword evidence="3" id="KW-1185">Reference proteome</keyword>
<name>A0A316H7K5_9SPHI</name>
<dbReference type="AlphaFoldDB" id="A0A316H7K5"/>
<feature type="chain" id="PRO_5016388152" evidence="1">
    <location>
        <begin position="23"/>
        <end position="160"/>
    </location>
</feature>
<dbReference type="Proteomes" id="UP000245678">
    <property type="component" value="Unassembled WGS sequence"/>
</dbReference>
<evidence type="ECO:0000256" key="1">
    <source>
        <dbReference type="SAM" id="SignalP"/>
    </source>
</evidence>
<keyword evidence="1" id="KW-0732">Signal</keyword>
<comment type="caution">
    <text evidence="2">The sequence shown here is derived from an EMBL/GenBank/DDBJ whole genome shotgun (WGS) entry which is preliminary data.</text>
</comment>
<dbReference type="RefSeq" id="WP_109609174.1">
    <property type="nucleotide sequence ID" value="NZ_QGHA01000007.1"/>
</dbReference>
<organism evidence="2 3">
    <name type="scientific">Mucilaginibacter oryzae</name>
    <dbReference type="NCBI Taxonomy" id="468058"/>
    <lineage>
        <taxon>Bacteria</taxon>
        <taxon>Pseudomonadati</taxon>
        <taxon>Bacteroidota</taxon>
        <taxon>Sphingobacteriia</taxon>
        <taxon>Sphingobacteriales</taxon>
        <taxon>Sphingobacteriaceae</taxon>
        <taxon>Mucilaginibacter</taxon>
    </lineage>
</organism>
<proteinExistence type="predicted"/>
<protein>
    <submittedName>
        <fullName evidence="2">Gliding motility-associated lipoprotein GldH</fullName>
    </submittedName>
</protein>
<feature type="signal peptide" evidence="1">
    <location>
        <begin position="1"/>
        <end position="22"/>
    </location>
</feature>
<gene>
    <name evidence="2" type="ORF">LX99_03695</name>
</gene>
<sequence>MKRALNIIYPAALLLLTMLAWGCTDPNAIFDDNTEIADHNWSYVNRVKFDVKVDDVQAAYNQYLNLRVTGNYRYSNIFVLVSQTLPGKKKQTTRFEVKLANPDGEWLGKGSGNLYSYQVSLRKGYHFPAAGVYHFEIEQNMRDNPLHEVSDVGLRIEKAK</sequence>
<evidence type="ECO:0000313" key="2">
    <source>
        <dbReference type="EMBL" id="PWK75961.1"/>
    </source>
</evidence>
<reference evidence="2 3" key="1">
    <citation type="submission" date="2018-05" db="EMBL/GenBank/DDBJ databases">
        <title>Genomic Encyclopedia of Archaeal and Bacterial Type Strains, Phase II (KMG-II): from individual species to whole genera.</title>
        <authorList>
            <person name="Goeker M."/>
        </authorList>
    </citation>
    <scope>NUCLEOTIDE SEQUENCE [LARGE SCALE GENOMIC DNA]</scope>
    <source>
        <strain evidence="2 3">DSM 19975</strain>
    </source>
</reference>
<dbReference type="NCBIfam" id="TIGR03511">
    <property type="entry name" value="GldH_lipo"/>
    <property type="match status" value="1"/>
</dbReference>
<dbReference type="Pfam" id="PF14109">
    <property type="entry name" value="GldH_lipo"/>
    <property type="match status" value="1"/>
</dbReference>
<accession>A0A316H7K5</accession>
<keyword evidence="2" id="KW-0449">Lipoprotein</keyword>